<evidence type="ECO:0000256" key="2">
    <source>
        <dbReference type="ARBA" id="ARBA00008072"/>
    </source>
</evidence>
<name>A0ABX5KK25_9BURK</name>
<dbReference type="PANTHER" id="PTHR43350:SF19">
    <property type="entry name" value="D-GULOSIDE 3-DEHYDROGENASE"/>
    <property type="match status" value="1"/>
</dbReference>
<sequence>MQEREIVFPARGEIVFEPCAQPENLGEHEVRGRTIATLVSPGTELAWSDNGPFPVRPGYAAVFEVEAAGSAVSGVAQGERRLCMGPHRSFQQVDVRYTVPIEPHLAVREALLARLIGVSMTTLMTTRARPGDWVGIGGAGPVGYLAAHLFRLGGYRVFVVEPDAVRRERVLASGIEAAFAAMPLDHAKLLGNVALMVDCSGHEQAVLDACRMVRQGGEVVLVGVPWRRRSDASAHELLDAVFGGFVHLRSGWEWELPLLRQPFRWEALTGGYNNSAHSILSGLTHAVRWLGEGRFPVEGLFRHANPEHAGDIYGALRTGEVDPPFVVFDWLDAAAH</sequence>
<dbReference type="EMBL" id="QEOB01000012">
    <property type="protein sequence ID" value="PVX79841.1"/>
    <property type="molecule type" value="Genomic_DNA"/>
</dbReference>
<dbReference type="Gene3D" id="3.40.50.720">
    <property type="entry name" value="NAD(P)-binding Rossmann-like Domain"/>
    <property type="match status" value="1"/>
</dbReference>
<keyword evidence="5" id="KW-0560">Oxidoreductase</keyword>
<accession>A0ABX5KK25</accession>
<dbReference type="RefSeq" id="WP_116612427.1">
    <property type="nucleotide sequence ID" value="NZ_CAJZAT010000202.1"/>
</dbReference>
<dbReference type="SUPFAM" id="SSF50129">
    <property type="entry name" value="GroES-like"/>
    <property type="match status" value="1"/>
</dbReference>
<reference evidence="7 8" key="1">
    <citation type="submission" date="2018-05" db="EMBL/GenBank/DDBJ databases">
        <title>Genomic Encyclopedia of Type Strains, Phase IV (KMG-V): Genome sequencing to study the core and pangenomes of soil and plant-associated prokaryotes.</title>
        <authorList>
            <person name="Whitman W."/>
        </authorList>
    </citation>
    <scope>NUCLEOTIDE SEQUENCE [LARGE SCALE GENOMIC DNA]</scope>
    <source>
        <strain evidence="7 8">SCZa-39</strain>
    </source>
</reference>
<dbReference type="Pfam" id="PF00107">
    <property type="entry name" value="ADH_zinc_N"/>
    <property type="match status" value="1"/>
</dbReference>
<dbReference type="Gene3D" id="3.90.180.10">
    <property type="entry name" value="Medium-chain alcohol dehydrogenases, catalytic domain"/>
    <property type="match status" value="1"/>
</dbReference>
<comment type="cofactor">
    <cofactor evidence="1">
        <name>Zn(2+)</name>
        <dbReference type="ChEBI" id="CHEBI:29105"/>
    </cofactor>
</comment>
<protein>
    <submittedName>
        <fullName evidence="7">Zinc-binding dehydrogenase</fullName>
    </submittedName>
</protein>
<comment type="similarity">
    <text evidence="2">Belongs to the zinc-containing alcohol dehydrogenase family.</text>
</comment>
<keyword evidence="3" id="KW-0479">Metal-binding</keyword>
<evidence type="ECO:0000256" key="1">
    <source>
        <dbReference type="ARBA" id="ARBA00001947"/>
    </source>
</evidence>
<evidence type="ECO:0000256" key="3">
    <source>
        <dbReference type="ARBA" id="ARBA00022723"/>
    </source>
</evidence>
<dbReference type="InterPro" id="IPR036291">
    <property type="entry name" value="NAD(P)-bd_dom_sf"/>
</dbReference>
<evidence type="ECO:0000313" key="8">
    <source>
        <dbReference type="Proteomes" id="UP000245712"/>
    </source>
</evidence>
<dbReference type="PANTHER" id="PTHR43350">
    <property type="entry name" value="NAD-DEPENDENT ALCOHOL DEHYDROGENASE"/>
    <property type="match status" value="1"/>
</dbReference>
<comment type="caution">
    <text evidence="7">The sequence shown here is derived from an EMBL/GenBank/DDBJ whole genome shotgun (WGS) entry which is preliminary data.</text>
</comment>
<dbReference type="InterPro" id="IPR013149">
    <property type="entry name" value="ADH-like_C"/>
</dbReference>
<keyword evidence="4" id="KW-0862">Zinc</keyword>
<evidence type="ECO:0000259" key="6">
    <source>
        <dbReference type="Pfam" id="PF00107"/>
    </source>
</evidence>
<evidence type="ECO:0000256" key="5">
    <source>
        <dbReference type="ARBA" id="ARBA00023002"/>
    </source>
</evidence>
<proteinExistence type="inferred from homology"/>
<evidence type="ECO:0000313" key="7">
    <source>
        <dbReference type="EMBL" id="PVX79841.1"/>
    </source>
</evidence>
<dbReference type="Proteomes" id="UP000245712">
    <property type="component" value="Unassembled WGS sequence"/>
</dbReference>
<feature type="domain" description="Alcohol dehydrogenase-like C-terminal" evidence="6">
    <location>
        <begin position="141"/>
        <end position="228"/>
    </location>
</feature>
<gene>
    <name evidence="7" type="ORF">C7402_11228</name>
</gene>
<evidence type="ECO:0000256" key="4">
    <source>
        <dbReference type="ARBA" id="ARBA00022833"/>
    </source>
</evidence>
<dbReference type="InterPro" id="IPR011032">
    <property type="entry name" value="GroES-like_sf"/>
</dbReference>
<organism evidence="7 8">
    <name type="scientific">Paraburkholderia unamae</name>
    <dbReference type="NCBI Taxonomy" id="219649"/>
    <lineage>
        <taxon>Bacteria</taxon>
        <taxon>Pseudomonadati</taxon>
        <taxon>Pseudomonadota</taxon>
        <taxon>Betaproteobacteria</taxon>
        <taxon>Burkholderiales</taxon>
        <taxon>Burkholderiaceae</taxon>
        <taxon>Paraburkholderia</taxon>
    </lineage>
</organism>
<keyword evidence="8" id="KW-1185">Reference proteome</keyword>
<dbReference type="SUPFAM" id="SSF51735">
    <property type="entry name" value="NAD(P)-binding Rossmann-fold domains"/>
    <property type="match status" value="1"/>
</dbReference>